<dbReference type="Proteomes" id="UP000095280">
    <property type="component" value="Unplaced"/>
</dbReference>
<feature type="compositionally biased region" description="Basic and acidic residues" evidence="1">
    <location>
        <begin position="244"/>
        <end position="254"/>
    </location>
</feature>
<accession>A0A1I8FGR5</accession>
<feature type="region of interest" description="Disordered" evidence="1">
    <location>
        <begin position="73"/>
        <end position="92"/>
    </location>
</feature>
<reference evidence="3" key="1">
    <citation type="submission" date="2016-11" db="UniProtKB">
        <authorList>
            <consortium name="WormBaseParasite"/>
        </authorList>
    </citation>
    <scope>IDENTIFICATION</scope>
</reference>
<sequence>MNQMWLEYAKDLPGQATGSTQCRRFFINPASPAAFDAAPRLDLTGAQMLVAHASTAASQIGLSGICADRDKAQLPSGRSAARPSADYPEGGPPRCTLNCGSVRLTLFASQLTVRPQSGHENAFAAASDLRCRLIGLATASSVPTASAAAVGEFAPPASLTTGAQQQLCQCGRAFAQHHSLGPGLAVGSMAAAGRRAAGAAWRPETHTISSPTDAYGVIEFASGAAPHYGQHRPRQRRLQAGGRGHREEARAREN</sequence>
<evidence type="ECO:0000313" key="3">
    <source>
        <dbReference type="WBParaSite" id="maker-unitig_34146-snap-gene-0.2-mRNA-1"/>
    </source>
</evidence>
<evidence type="ECO:0000256" key="1">
    <source>
        <dbReference type="SAM" id="MobiDB-lite"/>
    </source>
</evidence>
<name>A0A1I8FGR5_9PLAT</name>
<organism evidence="2 3">
    <name type="scientific">Macrostomum lignano</name>
    <dbReference type="NCBI Taxonomy" id="282301"/>
    <lineage>
        <taxon>Eukaryota</taxon>
        <taxon>Metazoa</taxon>
        <taxon>Spiralia</taxon>
        <taxon>Lophotrochozoa</taxon>
        <taxon>Platyhelminthes</taxon>
        <taxon>Rhabditophora</taxon>
        <taxon>Macrostomorpha</taxon>
        <taxon>Macrostomida</taxon>
        <taxon>Macrostomidae</taxon>
        <taxon>Macrostomum</taxon>
    </lineage>
</organism>
<evidence type="ECO:0000313" key="2">
    <source>
        <dbReference type="Proteomes" id="UP000095280"/>
    </source>
</evidence>
<dbReference type="AlphaFoldDB" id="A0A1I8FGR5"/>
<proteinExistence type="predicted"/>
<keyword evidence="2" id="KW-1185">Reference proteome</keyword>
<protein>
    <submittedName>
        <fullName evidence="3">Uncharacterized protein</fullName>
    </submittedName>
</protein>
<dbReference type="WBParaSite" id="maker-unitig_34146-snap-gene-0.2-mRNA-1">
    <property type="protein sequence ID" value="maker-unitig_34146-snap-gene-0.2-mRNA-1"/>
    <property type="gene ID" value="maker-unitig_34146-snap-gene-0.2"/>
</dbReference>
<feature type="region of interest" description="Disordered" evidence="1">
    <location>
        <begin position="225"/>
        <end position="254"/>
    </location>
</feature>